<dbReference type="EMBL" id="VWSF01000020">
    <property type="protein sequence ID" value="KAA5541656.1"/>
    <property type="molecule type" value="Genomic_DNA"/>
</dbReference>
<reference evidence="3 4" key="1">
    <citation type="submission" date="2019-09" db="EMBL/GenBank/DDBJ databases">
        <title>Genome sequence and assembly of Adhaeribacter sp.</title>
        <authorList>
            <person name="Chhetri G."/>
        </authorList>
    </citation>
    <scope>NUCLEOTIDE SEQUENCE [LARGE SCALE GENOMIC DNA]</scope>
    <source>
        <strain evidence="3 4">DK36</strain>
    </source>
</reference>
<dbReference type="Pfam" id="PF01051">
    <property type="entry name" value="Rep3_N"/>
    <property type="match status" value="1"/>
</dbReference>
<dbReference type="InterPro" id="IPR036390">
    <property type="entry name" value="WH_DNA-bd_sf"/>
</dbReference>
<dbReference type="SUPFAM" id="SSF46785">
    <property type="entry name" value="Winged helix' DNA-binding domain"/>
    <property type="match status" value="2"/>
</dbReference>
<dbReference type="Gene3D" id="1.10.10.10">
    <property type="entry name" value="Winged helix-like DNA-binding domain superfamily/Winged helix DNA-binding domain"/>
    <property type="match status" value="2"/>
</dbReference>
<dbReference type="Proteomes" id="UP000323426">
    <property type="component" value="Unassembled WGS sequence"/>
</dbReference>
<dbReference type="InterPro" id="IPR000525">
    <property type="entry name" value="Initiator_Rep_WH1"/>
</dbReference>
<evidence type="ECO:0000256" key="1">
    <source>
        <dbReference type="ARBA" id="ARBA00038283"/>
    </source>
</evidence>
<keyword evidence="4" id="KW-1185">Reference proteome</keyword>
<organism evidence="3 4">
    <name type="scientific">Adhaeribacter rhizoryzae</name>
    <dbReference type="NCBI Taxonomy" id="2607907"/>
    <lineage>
        <taxon>Bacteria</taxon>
        <taxon>Pseudomonadati</taxon>
        <taxon>Bacteroidota</taxon>
        <taxon>Cytophagia</taxon>
        <taxon>Cytophagales</taxon>
        <taxon>Hymenobacteraceae</taxon>
        <taxon>Adhaeribacter</taxon>
    </lineage>
</organism>
<protein>
    <submittedName>
        <fullName evidence="3">Replication initiation protein</fullName>
    </submittedName>
</protein>
<dbReference type="GO" id="GO:0006270">
    <property type="term" value="P:DNA replication initiation"/>
    <property type="evidence" value="ECO:0007669"/>
    <property type="project" value="InterPro"/>
</dbReference>
<evidence type="ECO:0000313" key="4">
    <source>
        <dbReference type="Proteomes" id="UP000323426"/>
    </source>
</evidence>
<dbReference type="GO" id="GO:0003887">
    <property type="term" value="F:DNA-directed DNA polymerase activity"/>
    <property type="evidence" value="ECO:0007669"/>
    <property type="project" value="InterPro"/>
</dbReference>
<dbReference type="Pfam" id="PF21205">
    <property type="entry name" value="Rep3_C"/>
    <property type="match status" value="1"/>
</dbReference>
<name>A0A5M6D477_9BACT</name>
<sequence>MVAIETLNQNHQVRHHNAITNARHELSAVQLDIYFMLLSKLKPGVTSGTKYNIDVNEMERLVGRQWDEDDLQEATDDLIEQVFKIEEADGLLYVPLISRAEYLPEQGQIQLSINEPIKPFLVDLRGNFTSFSLVCALRMTAADAKWLYVQFSKWKGFGFVSYEVKELIEILNLEYPDDTSPDQDEYWEQFNENSLEPALRQINEQADLRISYATEKEGKAVKKLNFTIKQAVPS</sequence>
<dbReference type="AlphaFoldDB" id="A0A5M6D477"/>
<comment type="similarity">
    <text evidence="1">Belongs to the initiator RepB protein family.</text>
</comment>
<dbReference type="RefSeq" id="WP_150091263.1">
    <property type="nucleotide sequence ID" value="NZ_VWSF01000020.1"/>
</dbReference>
<proteinExistence type="inferred from homology"/>
<feature type="domain" description="Initiator Rep protein WH1" evidence="2">
    <location>
        <begin position="13"/>
        <end position="148"/>
    </location>
</feature>
<comment type="caution">
    <text evidence="3">The sequence shown here is derived from an EMBL/GenBank/DDBJ whole genome shotgun (WGS) entry which is preliminary data.</text>
</comment>
<gene>
    <name evidence="3" type="ORF">F0145_20000</name>
</gene>
<evidence type="ECO:0000259" key="2">
    <source>
        <dbReference type="Pfam" id="PF01051"/>
    </source>
</evidence>
<dbReference type="InterPro" id="IPR036388">
    <property type="entry name" value="WH-like_DNA-bd_sf"/>
</dbReference>
<evidence type="ECO:0000313" key="3">
    <source>
        <dbReference type="EMBL" id="KAA5541656.1"/>
    </source>
</evidence>
<accession>A0A5M6D477</accession>